<dbReference type="RefSeq" id="WP_307522453.1">
    <property type="nucleotide sequence ID" value="NZ_JAUSZI010000002.1"/>
</dbReference>
<accession>A0ABU0SX97</accession>
<gene>
    <name evidence="1" type="ORF">QF035_004696</name>
</gene>
<comment type="caution">
    <text evidence="1">The sequence shown here is derived from an EMBL/GenBank/DDBJ whole genome shotgun (WGS) entry which is preliminary data.</text>
</comment>
<reference evidence="1 2" key="1">
    <citation type="submission" date="2023-07" db="EMBL/GenBank/DDBJ databases">
        <title>Comparative genomics of wheat-associated soil bacteria to identify genetic determinants of phenazine resistance.</title>
        <authorList>
            <person name="Mouncey N."/>
        </authorList>
    </citation>
    <scope>NUCLEOTIDE SEQUENCE [LARGE SCALE GENOMIC DNA]</scope>
    <source>
        <strain evidence="1 2">V2I4</strain>
    </source>
</reference>
<dbReference type="Proteomes" id="UP001230328">
    <property type="component" value="Unassembled WGS sequence"/>
</dbReference>
<name>A0ABU0SX97_9ACTN</name>
<protein>
    <submittedName>
        <fullName evidence="1">Uncharacterized protein</fullName>
    </submittedName>
</protein>
<proteinExistence type="predicted"/>
<evidence type="ECO:0000313" key="2">
    <source>
        <dbReference type="Proteomes" id="UP001230328"/>
    </source>
</evidence>
<keyword evidence="2" id="KW-1185">Reference proteome</keyword>
<evidence type="ECO:0000313" key="1">
    <source>
        <dbReference type="EMBL" id="MDQ1027114.1"/>
    </source>
</evidence>
<sequence length="48" mass="5281">MRKFVLFVEVLAAVIFLLSLPSMCSPSAQQVPPPQQQVPCCNAVTCWC</sequence>
<dbReference type="EMBL" id="JAUSZI010000002">
    <property type="protein sequence ID" value="MDQ1027114.1"/>
    <property type="molecule type" value="Genomic_DNA"/>
</dbReference>
<organism evidence="1 2">
    <name type="scientific">Streptomyces umbrinus</name>
    <dbReference type="NCBI Taxonomy" id="67370"/>
    <lineage>
        <taxon>Bacteria</taxon>
        <taxon>Bacillati</taxon>
        <taxon>Actinomycetota</taxon>
        <taxon>Actinomycetes</taxon>
        <taxon>Kitasatosporales</taxon>
        <taxon>Streptomycetaceae</taxon>
        <taxon>Streptomyces</taxon>
        <taxon>Streptomyces phaeochromogenes group</taxon>
    </lineage>
</organism>